<comment type="function">
    <text evidence="8">Phosphorylation of dTMP to form dTDP in both de novo and salvage pathways of dTTP synthesis.</text>
</comment>
<dbReference type="InterPro" id="IPR027417">
    <property type="entry name" value="P-loop_NTPase"/>
</dbReference>
<dbReference type="CDD" id="cd01672">
    <property type="entry name" value="TMPK"/>
    <property type="match status" value="1"/>
</dbReference>
<evidence type="ECO:0000256" key="1">
    <source>
        <dbReference type="ARBA" id="ARBA00009776"/>
    </source>
</evidence>
<proteinExistence type="inferred from homology"/>
<evidence type="ECO:0000256" key="2">
    <source>
        <dbReference type="ARBA" id="ARBA00022679"/>
    </source>
</evidence>
<dbReference type="SUPFAM" id="SSF52540">
    <property type="entry name" value="P-loop containing nucleoside triphosphate hydrolases"/>
    <property type="match status" value="1"/>
</dbReference>
<dbReference type="Pfam" id="PF02223">
    <property type="entry name" value="Thymidylate_kin"/>
    <property type="match status" value="1"/>
</dbReference>
<protein>
    <recommendedName>
        <fullName evidence="8">Thymidylate kinase</fullName>
        <ecNumber evidence="8">2.7.4.9</ecNumber>
    </recommendedName>
    <alternativeName>
        <fullName evidence="8">dTMP kinase</fullName>
    </alternativeName>
</protein>
<organism evidence="10 11">
    <name type="scientific">Bullifex porci</name>
    <dbReference type="NCBI Taxonomy" id="2606638"/>
    <lineage>
        <taxon>Bacteria</taxon>
        <taxon>Pseudomonadati</taxon>
        <taxon>Spirochaetota</taxon>
        <taxon>Spirochaetia</taxon>
        <taxon>Spirochaetales</taxon>
        <taxon>Spirochaetaceae</taxon>
        <taxon>Bullifex</taxon>
    </lineage>
</organism>
<evidence type="ECO:0000256" key="6">
    <source>
        <dbReference type="ARBA" id="ARBA00022840"/>
    </source>
</evidence>
<dbReference type="PANTHER" id="PTHR10344">
    <property type="entry name" value="THYMIDYLATE KINASE"/>
    <property type="match status" value="1"/>
</dbReference>
<keyword evidence="2 8" id="KW-0808">Transferase</keyword>
<sequence length="208" mass="23902">MNSSILKNFIVFEGLDGCGKSSQVKILANHLENLNKKVAFSCEPTDGPIGRMVRDVLQHRIKTTPKALALLYSADREDHLFNAHHGIFYSTQEGRFEISDRYFYSSLAYQSVNVDYDYVKEINSFPSPEILIYIDVPVDICLKRIDKRGEEKELFEKKEFLVKVEKNFKFAIQNCNPATKVLVVDGTKTIAEIAKEIEHFIDEHYGFI</sequence>
<keyword evidence="5 8" id="KW-0418">Kinase</keyword>
<dbReference type="GO" id="GO:0005737">
    <property type="term" value="C:cytoplasm"/>
    <property type="evidence" value="ECO:0007669"/>
    <property type="project" value="TreeGrafter"/>
</dbReference>
<evidence type="ECO:0000256" key="7">
    <source>
        <dbReference type="ARBA" id="ARBA00048743"/>
    </source>
</evidence>
<keyword evidence="6 8" id="KW-0067">ATP-binding</keyword>
<comment type="caution">
    <text evidence="10">The sequence shown here is derived from an EMBL/GenBank/DDBJ whole genome shotgun (WGS) entry which is preliminary data.</text>
</comment>
<dbReference type="GO" id="GO:0006235">
    <property type="term" value="P:dTTP biosynthetic process"/>
    <property type="evidence" value="ECO:0007669"/>
    <property type="project" value="UniProtKB-UniRule"/>
</dbReference>
<evidence type="ECO:0000256" key="4">
    <source>
        <dbReference type="ARBA" id="ARBA00022741"/>
    </source>
</evidence>
<name>A0A7X2PBT2_9SPIO</name>
<comment type="similarity">
    <text evidence="1 8">Belongs to the thymidylate kinase family.</text>
</comment>
<dbReference type="GO" id="GO:0006233">
    <property type="term" value="P:dTDP biosynthetic process"/>
    <property type="evidence" value="ECO:0007669"/>
    <property type="project" value="InterPro"/>
</dbReference>
<evidence type="ECO:0000259" key="9">
    <source>
        <dbReference type="Pfam" id="PF02223"/>
    </source>
</evidence>
<dbReference type="GO" id="GO:0004798">
    <property type="term" value="F:dTMP kinase activity"/>
    <property type="evidence" value="ECO:0007669"/>
    <property type="project" value="UniProtKB-UniRule"/>
</dbReference>
<dbReference type="NCBIfam" id="TIGR00041">
    <property type="entry name" value="DTMP_kinase"/>
    <property type="match status" value="1"/>
</dbReference>
<evidence type="ECO:0000256" key="8">
    <source>
        <dbReference type="HAMAP-Rule" id="MF_00165"/>
    </source>
</evidence>
<dbReference type="InterPro" id="IPR018094">
    <property type="entry name" value="Thymidylate_kinase"/>
</dbReference>
<dbReference type="InterPro" id="IPR039430">
    <property type="entry name" value="Thymidylate_kin-like_dom"/>
</dbReference>
<dbReference type="PROSITE" id="PS01331">
    <property type="entry name" value="THYMIDYLATE_KINASE"/>
    <property type="match status" value="1"/>
</dbReference>
<keyword evidence="3 8" id="KW-0545">Nucleotide biosynthesis</keyword>
<dbReference type="AlphaFoldDB" id="A0A7X2PBT2"/>
<evidence type="ECO:0000313" key="10">
    <source>
        <dbReference type="EMBL" id="MSU06011.1"/>
    </source>
</evidence>
<accession>A0A7X2PBT2</accession>
<evidence type="ECO:0000313" key="11">
    <source>
        <dbReference type="Proteomes" id="UP000460549"/>
    </source>
</evidence>
<feature type="domain" description="Thymidylate kinase-like" evidence="9">
    <location>
        <begin position="12"/>
        <end position="197"/>
    </location>
</feature>
<dbReference type="GO" id="GO:0005524">
    <property type="term" value="F:ATP binding"/>
    <property type="evidence" value="ECO:0007669"/>
    <property type="project" value="UniProtKB-UniRule"/>
</dbReference>
<dbReference type="RefSeq" id="WP_154424986.1">
    <property type="nucleotide sequence ID" value="NZ_VUNN01000005.1"/>
</dbReference>
<dbReference type="GO" id="GO:0006227">
    <property type="term" value="P:dUDP biosynthetic process"/>
    <property type="evidence" value="ECO:0007669"/>
    <property type="project" value="TreeGrafter"/>
</dbReference>
<keyword evidence="4 8" id="KW-0547">Nucleotide-binding</keyword>
<gene>
    <name evidence="8 10" type="primary">tmk</name>
    <name evidence="10" type="ORF">FYJ80_04360</name>
</gene>
<dbReference type="Proteomes" id="UP000460549">
    <property type="component" value="Unassembled WGS sequence"/>
</dbReference>
<feature type="binding site" evidence="8">
    <location>
        <begin position="14"/>
        <end position="21"/>
    </location>
    <ligand>
        <name>ATP</name>
        <dbReference type="ChEBI" id="CHEBI:30616"/>
    </ligand>
</feature>
<dbReference type="HAMAP" id="MF_00165">
    <property type="entry name" value="Thymidylate_kinase"/>
    <property type="match status" value="1"/>
</dbReference>
<comment type="catalytic activity">
    <reaction evidence="7 8">
        <text>dTMP + ATP = dTDP + ADP</text>
        <dbReference type="Rhea" id="RHEA:13517"/>
        <dbReference type="ChEBI" id="CHEBI:30616"/>
        <dbReference type="ChEBI" id="CHEBI:58369"/>
        <dbReference type="ChEBI" id="CHEBI:63528"/>
        <dbReference type="ChEBI" id="CHEBI:456216"/>
        <dbReference type="EC" id="2.7.4.9"/>
    </reaction>
</comment>
<dbReference type="EMBL" id="VUNN01000005">
    <property type="protein sequence ID" value="MSU06011.1"/>
    <property type="molecule type" value="Genomic_DNA"/>
</dbReference>
<dbReference type="InterPro" id="IPR018095">
    <property type="entry name" value="Thymidylate_kin_CS"/>
</dbReference>
<reference evidence="10 11" key="1">
    <citation type="submission" date="2019-08" db="EMBL/GenBank/DDBJ databases">
        <title>In-depth cultivation of the pig gut microbiome towards novel bacterial diversity and tailored functional studies.</title>
        <authorList>
            <person name="Wylensek D."/>
            <person name="Hitch T.C.A."/>
            <person name="Clavel T."/>
        </authorList>
    </citation>
    <scope>NUCLEOTIDE SEQUENCE [LARGE SCALE GENOMIC DNA]</scope>
    <source>
        <strain evidence="10 11">NM-380-WT-3C1</strain>
    </source>
</reference>
<evidence type="ECO:0000256" key="3">
    <source>
        <dbReference type="ARBA" id="ARBA00022727"/>
    </source>
</evidence>
<dbReference type="PANTHER" id="PTHR10344:SF4">
    <property type="entry name" value="UMP-CMP KINASE 2, MITOCHONDRIAL"/>
    <property type="match status" value="1"/>
</dbReference>
<dbReference type="Gene3D" id="3.40.50.300">
    <property type="entry name" value="P-loop containing nucleotide triphosphate hydrolases"/>
    <property type="match status" value="1"/>
</dbReference>
<keyword evidence="11" id="KW-1185">Reference proteome</keyword>
<dbReference type="EC" id="2.7.4.9" evidence="8"/>
<evidence type="ECO:0000256" key="5">
    <source>
        <dbReference type="ARBA" id="ARBA00022777"/>
    </source>
</evidence>